<dbReference type="InterPro" id="IPR036291">
    <property type="entry name" value="NAD(P)-bd_dom_sf"/>
</dbReference>
<dbReference type="NCBIfam" id="NF005559">
    <property type="entry name" value="PRK07231.1"/>
    <property type="match status" value="1"/>
</dbReference>
<dbReference type="PANTHER" id="PTHR42760:SF133">
    <property type="entry name" value="3-OXOACYL-[ACYL-CARRIER-PROTEIN] REDUCTASE"/>
    <property type="match status" value="1"/>
</dbReference>
<dbReference type="AlphaFoldDB" id="A0A371B762"/>
<name>A0A371B762_9BRAD</name>
<dbReference type="Pfam" id="PF13561">
    <property type="entry name" value="adh_short_C2"/>
    <property type="match status" value="1"/>
</dbReference>
<evidence type="ECO:0000256" key="1">
    <source>
        <dbReference type="ARBA" id="ARBA00006484"/>
    </source>
</evidence>
<protein>
    <submittedName>
        <fullName evidence="3">SDR family NAD(P)-dependent oxidoreductase</fullName>
    </submittedName>
</protein>
<proteinExistence type="inferred from homology"/>
<dbReference type="Gene3D" id="3.40.50.720">
    <property type="entry name" value="NAD(P)-binding Rossmann-like Domain"/>
    <property type="match status" value="1"/>
</dbReference>
<dbReference type="OrthoDB" id="286404at2"/>
<dbReference type="Proteomes" id="UP000263993">
    <property type="component" value="Unassembled WGS sequence"/>
</dbReference>
<reference evidence="4" key="1">
    <citation type="submission" date="2018-08" db="EMBL/GenBank/DDBJ databases">
        <authorList>
            <person name="Kim S.-J."/>
            <person name="Jung G.-Y."/>
        </authorList>
    </citation>
    <scope>NUCLEOTIDE SEQUENCE [LARGE SCALE GENOMIC DNA]</scope>
    <source>
        <strain evidence="4">GY_H</strain>
    </source>
</reference>
<evidence type="ECO:0000313" key="4">
    <source>
        <dbReference type="Proteomes" id="UP000263993"/>
    </source>
</evidence>
<sequence length="259" mass="26866">MKAADMFSLAGRVALVTGASSGLGQQFARALADNGASVALVARRAERLEAFRAELEAAGARAVAIEADVTDPAAMKAAFDAAEKAFGTVTILVNNAGVAQKPLRAVEVSVEEWRRVLSVDLDAVFYWAQEGARRMIAAGQQGSIVNIASVLGFGVSKGTAAYAVAKAAVVQATQALAIELAFKGVRVNAIAPGWFVTEINDTYLNSEAGHAMKRDIPMGRFGEKGDLDGALLLLASDAGRYITGATIVVDGGQVVQLKG</sequence>
<dbReference type="PRINTS" id="PR00081">
    <property type="entry name" value="GDHRDH"/>
</dbReference>
<dbReference type="SUPFAM" id="SSF51735">
    <property type="entry name" value="NAD(P)-binding Rossmann-fold domains"/>
    <property type="match status" value="1"/>
</dbReference>
<dbReference type="PRINTS" id="PR00080">
    <property type="entry name" value="SDRFAMILY"/>
</dbReference>
<evidence type="ECO:0000256" key="2">
    <source>
        <dbReference type="ARBA" id="ARBA00023002"/>
    </source>
</evidence>
<keyword evidence="4" id="KW-1185">Reference proteome</keyword>
<dbReference type="FunFam" id="3.40.50.720:FF:000084">
    <property type="entry name" value="Short-chain dehydrogenase reductase"/>
    <property type="match status" value="1"/>
</dbReference>
<gene>
    <name evidence="3" type="ORF">DXH78_01825</name>
</gene>
<dbReference type="GO" id="GO:0016616">
    <property type="term" value="F:oxidoreductase activity, acting on the CH-OH group of donors, NAD or NADP as acceptor"/>
    <property type="evidence" value="ECO:0007669"/>
    <property type="project" value="TreeGrafter"/>
</dbReference>
<keyword evidence="2" id="KW-0560">Oxidoreductase</keyword>
<dbReference type="EMBL" id="QRGO01000001">
    <property type="protein sequence ID" value="RDV03439.1"/>
    <property type="molecule type" value="Genomic_DNA"/>
</dbReference>
<dbReference type="InterPro" id="IPR002347">
    <property type="entry name" value="SDR_fam"/>
</dbReference>
<organism evidence="3 4">
    <name type="scientific">Undibacter mobilis</name>
    <dbReference type="NCBI Taxonomy" id="2292256"/>
    <lineage>
        <taxon>Bacteria</taxon>
        <taxon>Pseudomonadati</taxon>
        <taxon>Pseudomonadota</taxon>
        <taxon>Alphaproteobacteria</taxon>
        <taxon>Hyphomicrobiales</taxon>
        <taxon>Nitrobacteraceae</taxon>
        <taxon>Undibacter</taxon>
    </lineage>
</organism>
<evidence type="ECO:0000313" key="3">
    <source>
        <dbReference type="EMBL" id="RDV03439.1"/>
    </source>
</evidence>
<dbReference type="PANTHER" id="PTHR42760">
    <property type="entry name" value="SHORT-CHAIN DEHYDROGENASES/REDUCTASES FAMILY MEMBER"/>
    <property type="match status" value="1"/>
</dbReference>
<dbReference type="RefSeq" id="WP_115515463.1">
    <property type="nucleotide sequence ID" value="NZ_QRGO01000001.1"/>
</dbReference>
<comment type="similarity">
    <text evidence="1">Belongs to the short-chain dehydrogenases/reductases (SDR) family.</text>
</comment>
<accession>A0A371B762</accession>
<comment type="caution">
    <text evidence="3">The sequence shown here is derived from an EMBL/GenBank/DDBJ whole genome shotgun (WGS) entry which is preliminary data.</text>
</comment>